<evidence type="ECO:0000259" key="3">
    <source>
        <dbReference type="Pfam" id="PF24481"/>
    </source>
</evidence>
<dbReference type="PANTHER" id="PTHR39082">
    <property type="entry name" value="PHOSPHOLIPASE C-BETA-2-RELATED"/>
    <property type="match status" value="1"/>
</dbReference>
<reference evidence="4 5" key="1">
    <citation type="submission" date="2018-06" db="EMBL/GenBank/DDBJ databases">
        <title>Extensive metabolic versatility and redundancy in microbially diverse, dynamic hydrothermal sediments.</title>
        <authorList>
            <person name="Dombrowski N."/>
            <person name="Teske A."/>
            <person name="Baker B.J."/>
        </authorList>
    </citation>
    <scope>NUCLEOTIDE SEQUENCE [LARGE SCALE GENOMIC DNA]</scope>
    <source>
        <strain evidence="4">B3_G15</strain>
    </source>
</reference>
<feature type="domain" description="CT398-like coiled coil hairpin" evidence="3">
    <location>
        <begin position="31"/>
        <end position="203"/>
    </location>
</feature>
<dbReference type="Pfam" id="PF24481">
    <property type="entry name" value="CT398_CC"/>
    <property type="match status" value="1"/>
</dbReference>
<protein>
    <recommendedName>
        <fullName evidence="6">C4-type zinc ribbon domain-containing protein</fullName>
    </recommendedName>
</protein>
<dbReference type="AlphaFoldDB" id="A0A662D836"/>
<dbReference type="Proteomes" id="UP000280417">
    <property type="component" value="Unassembled WGS sequence"/>
</dbReference>
<evidence type="ECO:0000259" key="2">
    <source>
        <dbReference type="Pfam" id="PF02591"/>
    </source>
</evidence>
<name>A0A662D836_UNCAE</name>
<dbReference type="Pfam" id="PF02591">
    <property type="entry name" value="Zn_ribbon_9"/>
    <property type="match status" value="1"/>
</dbReference>
<evidence type="ECO:0000313" key="4">
    <source>
        <dbReference type="EMBL" id="RLE09328.1"/>
    </source>
</evidence>
<organism evidence="4 5">
    <name type="scientific">Aerophobetes bacterium</name>
    <dbReference type="NCBI Taxonomy" id="2030807"/>
    <lineage>
        <taxon>Bacteria</taxon>
        <taxon>Candidatus Aerophobota</taxon>
    </lineage>
</organism>
<dbReference type="PANTHER" id="PTHR39082:SF1">
    <property type="entry name" value="SCAVENGER RECEPTOR CLASS A MEMBER 3"/>
    <property type="match status" value="1"/>
</dbReference>
<dbReference type="InterPro" id="IPR052376">
    <property type="entry name" value="Oxidative_Scav/Glycosyltrans"/>
</dbReference>
<keyword evidence="1" id="KW-0175">Coiled coil</keyword>
<dbReference type="EMBL" id="QMQA01000373">
    <property type="protein sequence ID" value="RLE09328.1"/>
    <property type="molecule type" value="Genomic_DNA"/>
</dbReference>
<comment type="caution">
    <text evidence="4">The sequence shown here is derived from an EMBL/GenBank/DDBJ whole genome shotgun (WGS) entry which is preliminary data.</text>
</comment>
<dbReference type="Gene3D" id="1.10.287.1490">
    <property type="match status" value="1"/>
</dbReference>
<evidence type="ECO:0008006" key="6">
    <source>
        <dbReference type="Google" id="ProtNLM"/>
    </source>
</evidence>
<feature type="coiled-coil region" evidence="1">
    <location>
        <begin position="44"/>
        <end position="189"/>
    </location>
</feature>
<evidence type="ECO:0000256" key="1">
    <source>
        <dbReference type="SAM" id="Coils"/>
    </source>
</evidence>
<gene>
    <name evidence="4" type="ORF">DRJ04_09990</name>
</gene>
<proteinExistence type="predicted"/>
<dbReference type="InterPro" id="IPR003743">
    <property type="entry name" value="Zf-RING_7"/>
</dbReference>
<dbReference type="InterPro" id="IPR056003">
    <property type="entry name" value="CT398_CC_hairpin"/>
</dbReference>
<feature type="domain" description="C4-type zinc ribbon" evidence="2">
    <location>
        <begin position="217"/>
        <end position="248"/>
    </location>
</feature>
<evidence type="ECO:0000313" key="5">
    <source>
        <dbReference type="Proteomes" id="UP000280417"/>
    </source>
</evidence>
<accession>A0A662D836</accession>
<sequence length="256" mass="30138">MVRVQHPAPEAKNKELRKMGEGEIELLIKLQNLDSRIDGSIKEEKLLYSRLEQIEEKLKRLEENLFEKREKLKNTRKEKMKKELQLREIDEKLKRHEEEKYRVKSQQEFEALEKEIAILEEEKDKEEDSLLELMEKEEELSGLLPSLEKQLQVDKEKLTKEKEDLTDKIASLEKSKESLIEERKKLSSRINTVYYNQYEQLRRMRDGLAVVAVEGGVCKGCNVKVSPSLIGQMRRRQIVYCEGCSRIIYLGTRGGN</sequence>